<evidence type="ECO:0000313" key="2">
    <source>
        <dbReference type="Proteomes" id="UP000694412"/>
    </source>
</evidence>
<dbReference type="Ensembl" id="ENSCJPT00005024136.1">
    <property type="protein sequence ID" value="ENSCJPP00005017300.1"/>
    <property type="gene ID" value="ENSCJPG00005014146.1"/>
</dbReference>
<reference evidence="1" key="2">
    <citation type="submission" date="2025-08" db="UniProtKB">
        <authorList>
            <consortium name="Ensembl"/>
        </authorList>
    </citation>
    <scope>IDENTIFICATION</scope>
</reference>
<organism evidence="1 2">
    <name type="scientific">Coturnix japonica</name>
    <name type="common">Japanese quail</name>
    <name type="synonym">Coturnix coturnix japonica</name>
    <dbReference type="NCBI Taxonomy" id="93934"/>
    <lineage>
        <taxon>Eukaryota</taxon>
        <taxon>Metazoa</taxon>
        <taxon>Chordata</taxon>
        <taxon>Craniata</taxon>
        <taxon>Vertebrata</taxon>
        <taxon>Euteleostomi</taxon>
        <taxon>Archelosauria</taxon>
        <taxon>Archosauria</taxon>
        <taxon>Dinosauria</taxon>
        <taxon>Saurischia</taxon>
        <taxon>Theropoda</taxon>
        <taxon>Coelurosauria</taxon>
        <taxon>Aves</taxon>
        <taxon>Neognathae</taxon>
        <taxon>Galloanserae</taxon>
        <taxon>Galliformes</taxon>
        <taxon>Phasianidae</taxon>
        <taxon>Perdicinae</taxon>
        <taxon>Coturnix</taxon>
    </lineage>
</organism>
<evidence type="ECO:0000313" key="1">
    <source>
        <dbReference type="Ensembl" id="ENSCJPP00005017300.1"/>
    </source>
</evidence>
<name>A0A8C2TT73_COTJA</name>
<reference evidence="1" key="3">
    <citation type="submission" date="2025-09" db="UniProtKB">
        <authorList>
            <consortium name="Ensembl"/>
        </authorList>
    </citation>
    <scope>IDENTIFICATION</scope>
</reference>
<dbReference type="Proteomes" id="UP000694412">
    <property type="component" value="Chromosome 7"/>
</dbReference>
<keyword evidence="2" id="KW-1185">Reference proteome</keyword>
<protein>
    <submittedName>
        <fullName evidence="1">Uncharacterized protein</fullName>
    </submittedName>
</protein>
<dbReference type="AlphaFoldDB" id="A0A8C2TT73"/>
<accession>A0A8C2TT73</accession>
<reference evidence="1" key="1">
    <citation type="submission" date="2015-11" db="EMBL/GenBank/DDBJ databases">
        <authorList>
            <consortium name="International Coturnix japonica Genome Analysis Consortium"/>
            <person name="Warren W."/>
            <person name="Burt D.W."/>
            <person name="Antin P.B."/>
            <person name="Lanford R."/>
            <person name="Gros J."/>
            <person name="Wilson R.K."/>
        </authorList>
    </citation>
    <scope>NUCLEOTIDE SEQUENCE [LARGE SCALE GENOMIC DNA]</scope>
</reference>
<sequence>AALAHPHLHCSMGKGLSLLMACWEAHFKLFLISVGTGGVLQRCSSKRGTQPLWYGNAELALCPSAAETLSTPQHSQGVRCWKWAAGRSLL</sequence>
<proteinExistence type="predicted"/>